<evidence type="ECO:0000313" key="2">
    <source>
        <dbReference type="Proteomes" id="UP001593833"/>
    </source>
</evidence>
<comment type="caution">
    <text evidence="1">The sequence shown here is derived from an EMBL/GenBank/DDBJ whole genome shotgun (WGS) entry which is preliminary data.</text>
</comment>
<name>A0ABV6YIK1_UNCEI</name>
<dbReference type="Proteomes" id="UP001593833">
    <property type="component" value="Unassembled WGS sequence"/>
</dbReference>
<keyword evidence="2" id="KW-1185">Reference proteome</keyword>
<dbReference type="Gene3D" id="3.40.50.1820">
    <property type="entry name" value="alpha/beta hydrolase"/>
    <property type="match status" value="1"/>
</dbReference>
<evidence type="ECO:0000313" key="1">
    <source>
        <dbReference type="EMBL" id="MFC1572157.1"/>
    </source>
</evidence>
<gene>
    <name evidence="1" type="ORF">ACFL6M_01035</name>
</gene>
<protein>
    <submittedName>
        <fullName evidence="1">Uncharacterized protein</fullName>
    </submittedName>
</protein>
<sequence>MPTLVVQVKDDVITRQSDIQTIYDNIPVADKKLFWIEGTPIRHHGYTGFSEHPEQMIEWYDAHMKTA</sequence>
<proteinExistence type="predicted"/>
<dbReference type="SUPFAM" id="SSF53474">
    <property type="entry name" value="alpha/beta-Hydrolases"/>
    <property type="match status" value="1"/>
</dbReference>
<dbReference type="EMBL" id="JBHPKH010000005">
    <property type="protein sequence ID" value="MFC1572157.1"/>
    <property type="molecule type" value="Genomic_DNA"/>
</dbReference>
<reference evidence="1 2" key="1">
    <citation type="submission" date="2024-09" db="EMBL/GenBank/DDBJ databases">
        <authorList>
            <person name="D'Angelo T."/>
        </authorList>
    </citation>
    <scope>NUCLEOTIDE SEQUENCE [LARGE SCALE GENOMIC DNA]</scope>
    <source>
        <strain evidence="1">SAG AM-320-E07</strain>
    </source>
</reference>
<accession>A0ABV6YIK1</accession>
<organism evidence="1 2">
    <name type="scientific">Eiseniibacteriota bacterium</name>
    <dbReference type="NCBI Taxonomy" id="2212470"/>
    <lineage>
        <taxon>Bacteria</taxon>
        <taxon>Candidatus Eiseniibacteriota</taxon>
    </lineage>
</organism>
<dbReference type="InterPro" id="IPR029058">
    <property type="entry name" value="AB_hydrolase_fold"/>
</dbReference>